<name>A0A4Z2I8Z5_9TELE</name>
<feature type="region of interest" description="Disordered" evidence="1">
    <location>
        <begin position="121"/>
        <end position="156"/>
    </location>
</feature>
<evidence type="ECO:0000256" key="1">
    <source>
        <dbReference type="SAM" id="MobiDB-lite"/>
    </source>
</evidence>
<dbReference type="EMBL" id="SRLO01000123">
    <property type="protein sequence ID" value="TNN73583.1"/>
    <property type="molecule type" value="Genomic_DNA"/>
</dbReference>
<feature type="compositionally biased region" description="Polar residues" evidence="1">
    <location>
        <begin position="141"/>
        <end position="156"/>
    </location>
</feature>
<keyword evidence="3" id="KW-1185">Reference proteome</keyword>
<gene>
    <name evidence="2" type="ORF">EYF80_016178</name>
</gene>
<reference evidence="2 3" key="1">
    <citation type="submission" date="2019-03" db="EMBL/GenBank/DDBJ databases">
        <title>First draft genome of Liparis tanakae, snailfish: a comprehensive survey of snailfish specific genes.</title>
        <authorList>
            <person name="Kim W."/>
            <person name="Song I."/>
            <person name="Jeong J.-H."/>
            <person name="Kim D."/>
            <person name="Kim S."/>
            <person name="Ryu S."/>
            <person name="Song J.Y."/>
            <person name="Lee S.K."/>
        </authorList>
    </citation>
    <scope>NUCLEOTIDE SEQUENCE [LARGE SCALE GENOMIC DNA]</scope>
    <source>
        <tissue evidence="2">Muscle</tissue>
    </source>
</reference>
<evidence type="ECO:0000313" key="2">
    <source>
        <dbReference type="EMBL" id="TNN73583.1"/>
    </source>
</evidence>
<sequence length="156" mass="16249">MRIDTCGAGAAVSGSSPCRKAVAVLIEAGTEKAWPVTSLTPGSPRGLRKTGSNIGGVGGGVGGGGAVLLLQQQGGAVELNLNLADPSWWSSSSGTLEEMLPSNRLIDVRFASEELCCDWPPNRKWKTSPSQRMQMPDYQRTLPSSSDDSSVTGQTG</sequence>
<protein>
    <submittedName>
        <fullName evidence="2">Uncharacterized protein</fullName>
    </submittedName>
</protein>
<proteinExistence type="predicted"/>
<accession>A0A4Z2I8Z5</accession>
<dbReference type="Proteomes" id="UP000314294">
    <property type="component" value="Unassembled WGS sequence"/>
</dbReference>
<comment type="caution">
    <text evidence="2">The sequence shown here is derived from an EMBL/GenBank/DDBJ whole genome shotgun (WGS) entry which is preliminary data.</text>
</comment>
<dbReference type="AlphaFoldDB" id="A0A4Z2I8Z5"/>
<organism evidence="2 3">
    <name type="scientific">Liparis tanakae</name>
    <name type="common">Tanaka's snailfish</name>
    <dbReference type="NCBI Taxonomy" id="230148"/>
    <lineage>
        <taxon>Eukaryota</taxon>
        <taxon>Metazoa</taxon>
        <taxon>Chordata</taxon>
        <taxon>Craniata</taxon>
        <taxon>Vertebrata</taxon>
        <taxon>Euteleostomi</taxon>
        <taxon>Actinopterygii</taxon>
        <taxon>Neopterygii</taxon>
        <taxon>Teleostei</taxon>
        <taxon>Neoteleostei</taxon>
        <taxon>Acanthomorphata</taxon>
        <taxon>Eupercaria</taxon>
        <taxon>Perciformes</taxon>
        <taxon>Cottioidei</taxon>
        <taxon>Cottales</taxon>
        <taxon>Liparidae</taxon>
        <taxon>Liparis</taxon>
    </lineage>
</organism>
<evidence type="ECO:0000313" key="3">
    <source>
        <dbReference type="Proteomes" id="UP000314294"/>
    </source>
</evidence>